<comment type="function">
    <text evidence="8">Hydrolyzes ribosome-free peptidyl-tRNAs (with 1 or more amino acids incorporated), which drop off the ribosome during protein synthesis, or as a result of ribosome stalling.</text>
</comment>
<reference evidence="10" key="1">
    <citation type="submission" date="2009-12" db="EMBL/GenBank/DDBJ databases">
        <title>Complete sequence of Treponema primitia strain ZAS-2.</title>
        <authorList>
            <person name="Tetu S.G."/>
            <person name="Matson E."/>
            <person name="Ren Q."/>
            <person name="Seshadri R."/>
            <person name="Elbourne L."/>
            <person name="Hassan K.A."/>
            <person name="Durkin A."/>
            <person name="Radune D."/>
            <person name="Mohamoud Y."/>
            <person name="Shay R."/>
            <person name="Jin S."/>
            <person name="Zhang X."/>
            <person name="Lucey K."/>
            <person name="Ballor N.R."/>
            <person name="Ottesen E."/>
            <person name="Rosenthal R."/>
            <person name="Allen A."/>
            <person name="Leadbetter J.R."/>
            <person name="Paulsen I.T."/>
        </authorList>
    </citation>
    <scope>NUCLEOTIDE SEQUENCE [LARGE SCALE GENOMIC DNA]</scope>
    <source>
        <strain evidence="10">ATCC BAA-887 / DSM 12427 / ZAS-2</strain>
    </source>
</reference>
<dbReference type="PANTHER" id="PTHR17224:SF1">
    <property type="entry name" value="PEPTIDYL-TRNA HYDROLASE"/>
    <property type="match status" value="1"/>
</dbReference>
<protein>
    <recommendedName>
        <fullName evidence="7 8">Peptidyl-tRNA hydrolase</fullName>
        <shortName evidence="8">Pth</shortName>
        <ecNumber evidence="1 8">3.1.1.29</ecNumber>
    </recommendedName>
</protein>
<dbReference type="eggNOG" id="COG0193">
    <property type="taxonomic scope" value="Bacteria"/>
</dbReference>
<feature type="binding site" evidence="8">
    <location>
        <position position="84"/>
    </location>
    <ligand>
        <name>tRNA</name>
        <dbReference type="ChEBI" id="CHEBI:17843"/>
    </ligand>
</feature>
<dbReference type="InterPro" id="IPR001328">
    <property type="entry name" value="Pept_tRNA_hydro"/>
</dbReference>
<feature type="site" description="Stabilizes the basic form of H active site to accept a proton" evidence="8">
    <location>
        <position position="109"/>
    </location>
</feature>
<name>F5YKG7_TREPZ</name>
<comment type="function">
    <text evidence="8">Catalyzes the release of premature peptidyl moieties from peptidyl-tRNA molecules trapped in stalled 50S ribosomal subunits, and thus maintains levels of free tRNAs and 50S ribosomes.</text>
</comment>
<proteinExistence type="inferred from homology"/>
<comment type="subunit">
    <text evidence="8">Monomer.</text>
</comment>
<dbReference type="HAMAP" id="MF_00083">
    <property type="entry name" value="Pept_tRNA_hydro_bact"/>
    <property type="match status" value="1"/>
</dbReference>
<evidence type="ECO:0000256" key="6">
    <source>
        <dbReference type="ARBA" id="ARBA00038063"/>
    </source>
</evidence>
<feature type="binding site" evidence="8">
    <location>
        <position position="130"/>
    </location>
    <ligand>
        <name>tRNA</name>
        <dbReference type="ChEBI" id="CHEBI:17843"/>
    </ligand>
</feature>
<dbReference type="GO" id="GO:0005737">
    <property type="term" value="C:cytoplasm"/>
    <property type="evidence" value="ECO:0007669"/>
    <property type="project" value="UniProtKB-SubCell"/>
</dbReference>
<dbReference type="GO" id="GO:0000049">
    <property type="term" value="F:tRNA binding"/>
    <property type="evidence" value="ECO:0007669"/>
    <property type="project" value="UniProtKB-UniRule"/>
</dbReference>
<dbReference type="PANTHER" id="PTHR17224">
    <property type="entry name" value="PEPTIDYL-TRNA HYDROLASE"/>
    <property type="match status" value="1"/>
</dbReference>
<keyword evidence="3 8" id="KW-0820">tRNA-binding</keyword>
<dbReference type="OrthoDB" id="9800507at2"/>
<feature type="active site" description="Proton acceptor" evidence="8">
    <location>
        <position position="20"/>
    </location>
</feature>
<dbReference type="Gene3D" id="3.40.50.1470">
    <property type="entry name" value="Peptidyl-tRNA hydrolase"/>
    <property type="match status" value="1"/>
</dbReference>
<feature type="binding site" evidence="8">
    <location>
        <position position="15"/>
    </location>
    <ligand>
        <name>tRNA</name>
        <dbReference type="ChEBI" id="CHEBI:17843"/>
    </ligand>
</feature>
<keyword evidence="2 8" id="KW-0963">Cytoplasm</keyword>
<dbReference type="Proteomes" id="UP000009223">
    <property type="component" value="Chromosome"/>
</dbReference>
<keyword evidence="4 8" id="KW-0378">Hydrolase</keyword>
<evidence type="ECO:0000256" key="5">
    <source>
        <dbReference type="ARBA" id="ARBA00022884"/>
    </source>
</evidence>
<dbReference type="NCBIfam" id="TIGR00447">
    <property type="entry name" value="pth"/>
    <property type="match status" value="1"/>
</dbReference>
<dbReference type="GO" id="GO:0004045">
    <property type="term" value="F:peptidyl-tRNA hydrolase activity"/>
    <property type="evidence" value="ECO:0007669"/>
    <property type="project" value="UniProtKB-UniRule"/>
</dbReference>
<dbReference type="KEGG" id="tpi:TREPR_1967"/>
<keyword evidence="5 8" id="KW-0694">RNA-binding</keyword>
<evidence type="ECO:0000256" key="4">
    <source>
        <dbReference type="ARBA" id="ARBA00022801"/>
    </source>
</evidence>
<dbReference type="GO" id="GO:0006515">
    <property type="term" value="P:protein quality control for misfolded or incompletely synthesized proteins"/>
    <property type="evidence" value="ECO:0007669"/>
    <property type="project" value="UniProtKB-UniRule"/>
</dbReference>
<organism evidence="9 10">
    <name type="scientific">Treponema primitia (strain ATCC BAA-887 / DSM 12427 / ZAS-2)</name>
    <dbReference type="NCBI Taxonomy" id="545694"/>
    <lineage>
        <taxon>Bacteria</taxon>
        <taxon>Pseudomonadati</taxon>
        <taxon>Spirochaetota</taxon>
        <taxon>Spirochaetia</taxon>
        <taxon>Spirochaetales</taxon>
        <taxon>Treponemataceae</taxon>
        <taxon>Treponema</taxon>
    </lineage>
</organism>
<evidence type="ECO:0000313" key="9">
    <source>
        <dbReference type="EMBL" id="AEF84791.1"/>
    </source>
</evidence>
<gene>
    <name evidence="8 9" type="primary">pth</name>
    <name evidence="9" type="ordered locus">TREPR_1967</name>
</gene>
<dbReference type="HOGENOM" id="CLU_062456_4_2_12"/>
<dbReference type="InterPro" id="IPR036416">
    <property type="entry name" value="Pept_tRNA_hydro_sf"/>
</dbReference>
<evidence type="ECO:0000256" key="3">
    <source>
        <dbReference type="ARBA" id="ARBA00022555"/>
    </source>
</evidence>
<evidence type="ECO:0000256" key="7">
    <source>
        <dbReference type="ARBA" id="ARBA00050038"/>
    </source>
</evidence>
<dbReference type="RefSeq" id="WP_015708186.1">
    <property type="nucleotide sequence ID" value="NC_015578.1"/>
</dbReference>
<evidence type="ECO:0000256" key="8">
    <source>
        <dbReference type="HAMAP-Rule" id="MF_00083"/>
    </source>
</evidence>
<comment type="catalytic activity">
    <reaction evidence="8">
        <text>an N-acyl-L-alpha-aminoacyl-tRNA + H2O = an N-acyl-L-amino acid + a tRNA + H(+)</text>
        <dbReference type="Rhea" id="RHEA:54448"/>
        <dbReference type="Rhea" id="RHEA-COMP:10123"/>
        <dbReference type="Rhea" id="RHEA-COMP:13883"/>
        <dbReference type="ChEBI" id="CHEBI:15377"/>
        <dbReference type="ChEBI" id="CHEBI:15378"/>
        <dbReference type="ChEBI" id="CHEBI:59874"/>
        <dbReference type="ChEBI" id="CHEBI:78442"/>
        <dbReference type="ChEBI" id="CHEBI:138191"/>
        <dbReference type="EC" id="3.1.1.29"/>
    </reaction>
</comment>
<evidence type="ECO:0000256" key="2">
    <source>
        <dbReference type="ARBA" id="ARBA00022490"/>
    </source>
</evidence>
<dbReference type="GO" id="GO:0072344">
    <property type="term" value="P:rescue of stalled ribosome"/>
    <property type="evidence" value="ECO:0007669"/>
    <property type="project" value="UniProtKB-UniRule"/>
</dbReference>
<keyword evidence="10" id="KW-1185">Reference proteome</keyword>
<dbReference type="CDD" id="cd00462">
    <property type="entry name" value="PTH"/>
    <property type="match status" value="1"/>
</dbReference>
<comment type="similarity">
    <text evidence="6 8">Belongs to the PTH family.</text>
</comment>
<dbReference type="STRING" id="545694.TREPR_1967"/>
<feature type="binding site" evidence="8">
    <location>
        <position position="82"/>
    </location>
    <ligand>
        <name>tRNA</name>
        <dbReference type="ChEBI" id="CHEBI:17843"/>
    </ligand>
</feature>
<accession>F5YKG7</accession>
<dbReference type="AlphaFoldDB" id="F5YKG7"/>
<dbReference type="Pfam" id="PF01195">
    <property type="entry name" value="Pept_tRNA_hydro"/>
    <property type="match status" value="1"/>
</dbReference>
<evidence type="ECO:0000256" key="1">
    <source>
        <dbReference type="ARBA" id="ARBA00013260"/>
    </source>
</evidence>
<dbReference type="SUPFAM" id="SSF53178">
    <property type="entry name" value="Peptidyl-tRNA hydrolase-like"/>
    <property type="match status" value="1"/>
</dbReference>
<dbReference type="PROSITE" id="PS01196">
    <property type="entry name" value="PEPT_TRNA_HYDROL_2"/>
    <property type="match status" value="1"/>
</dbReference>
<dbReference type="EC" id="3.1.1.29" evidence="1 8"/>
<reference evidence="9 10" key="2">
    <citation type="journal article" date="2011" name="ISME J.">
        <title>RNA-seq reveals cooperative metabolic interactions between two termite-gut spirochete species in co-culture.</title>
        <authorList>
            <person name="Rosenthal A.Z."/>
            <person name="Matson E.G."/>
            <person name="Eldar A."/>
            <person name="Leadbetter J.R."/>
        </authorList>
    </citation>
    <scope>NUCLEOTIDE SEQUENCE [LARGE SCALE GENOMIC DNA]</scope>
    <source>
        <strain evidence="10">ATCC BAA-887 / DSM 12427 / ZAS-2</strain>
    </source>
</reference>
<evidence type="ECO:0000313" key="10">
    <source>
        <dbReference type="Proteomes" id="UP000009223"/>
    </source>
</evidence>
<feature type="site" description="Discriminates between blocked and unblocked aminoacyl-tRNA" evidence="8">
    <location>
        <position position="10"/>
    </location>
</feature>
<dbReference type="EMBL" id="CP001843">
    <property type="protein sequence ID" value="AEF84791.1"/>
    <property type="molecule type" value="Genomic_DNA"/>
</dbReference>
<comment type="subcellular location">
    <subcellularLocation>
        <location evidence="8">Cytoplasm</location>
    </subcellularLocation>
</comment>
<dbReference type="InterPro" id="IPR018171">
    <property type="entry name" value="Pept_tRNA_hydro_CS"/>
</dbReference>
<sequence>MIELIAFLGNPGPEYQNNRHNAGRLLAAVLPFALSWQKKYKGLYAGLDSRALKPPSSPVDGPDGLKLPALPPRLHFLMPETYMNLSGESVKAAASFFKIPPEKILVIHDELELPLGVAAFKFSGGLGGHNGLRSMKSCFGTADFWRLRIGIGRPNHDNISGWVLSDFGNPEKPVLDQVLEACASALTRSLLEGPEALLPEWNKKKIG</sequence>